<feature type="compositionally biased region" description="Polar residues" evidence="1">
    <location>
        <begin position="270"/>
        <end position="283"/>
    </location>
</feature>
<gene>
    <name evidence="2" type="ORF">M409DRAFT_51756</name>
</gene>
<name>A0A6A6CS42_ZASCE</name>
<protein>
    <submittedName>
        <fullName evidence="2">Uncharacterized protein</fullName>
    </submittedName>
</protein>
<feature type="region of interest" description="Disordered" evidence="1">
    <location>
        <begin position="440"/>
        <end position="463"/>
    </location>
</feature>
<accession>A0A6A6CS42</accession>
<proteinExistence type="predicted"/>
<reference evidence="2" key="1">
    <citation type="journal article" date="2020" name="Stud. Mycol.">
        <title>101 Dothideomycetes genomes: a test case for predicting lifestyles and emergence of pathogens.</title>
        <authorList>
            <person name="Haridas S."/>
            <person name="Albert R."/>
            <person name="Binder M."/>
            <person name="Bloem J."/>
            <person name="Labutti K."/>
            <person name="Salamov A."/>
            <person name="Andreopoulos B."/>
            <person name="Baker S."/>
            <person name="Barry K."/>
            <person name="Bills G."/>
            <person name="Bluhm B."/>
            <person name="Cannon C."/>
            <person name="Castanera R."/>
            <person name="Culley D."/>
            <person name="Daum C."/>
            <person name="Ezra D."/>
            <person name="Gonzalez J."/>
            <person name="Henrissat B."/>
            <person name="Kuo A."/>
            <person name="Liang C."/>
            <person name="Lipzen A."/>
            <person name="Lutzoni F."/>
            <person name="Magnuson J."/>
            <person name="Mondo S."/>
            <person name="Nolan M."/>
            <person name="Ohm R."/>
            <person name="Pangilinan J."/>
            <person name="Park H.-J."/>
            <person name="Ramirez L."/>
            <person name="Alfaro M."/>
            <person name="Sun H."/>
            <person name="Tritt A."/>
            <person name="Yoshinaga Y."/>
            <person name="Zwiers L.-H."/>
            <person name="Turgeon B."/>
            <person name="Goodwin S."/>
            <person name="Spatafora J."/>
            <person name="Crous P."/>
            <person name="Grigoriev I."/>
        </authorList>
    </citation>
    <scope>NUCLEOTIDE SEQUENCE</scope>
    <source>
        <strain evidence="2">ATCC 36951</strain>
    </source>
</reference>
<dbReference type="GeneID" id="54565168"/>
<organism evidence="2 3">
    <name type="scientific">Zasmidium cellare ATCC 36951</name>
    <dbReference type="NCBI Taxonomy" id="1080233"/>
    <lineage>
        <taxon>Eukaryota</taxon>
        <taxon>Fungi</taxon>
        <taxon>Dikarya</taxon>
        <taxon>Ascomycota</taxon>
        <taxon>Pezizomycotina</taxon>
        <taxon>Dothideomycetes</taxon>
        <taxon>Dothideomycetidae</taxon>
        <taxon>Mycosphaerellales</taxon>
        <taxon>Mycosphaerellaceae</taxon>
        <taxon>Zasmidium</taxon>
    </lineage>
</organism>
<evidence type="ECO:0000313" key="2">
    <source>
        <dbReference type="EMBL" id="KAF2169974.1"/>
    </source>
</evidence>
<evidence type="ECO:0000256" key="1">
    <source>
        <dbReference type="SAM" id="MobiDB-lite"/>
    </source>
</evidence>
<evidence type="ECO:0000313" key="3">
    <source>
        <dbReference type="Proteomes" id="UP000799537"/>
    </source>
</evidence>
<dbReference type="AlphaFoldDB" id="A0A6A6CS42"/>
<dbReference type="Proteomes" id="UP000799537">
    <property type="component" value="Unassembled WGS sequence"/>
</dbReference>
<dbReference type="RefSeq" id="XP_033670863.1">
    <property type="nucleotide sequence ID" value="XM_033811896.1"/>
</dbReference>
<dbReference type="EMBL" id="ML993586">
    <property type="protein sequence ID" value="KAF2169974.1"/>
    <property type="molecule type" value="Genomic_DNA"/>
</dbReference>
<keyword evidence="3" id="KW-1185">Reference proteome</keyword>
<sequence length="597" mass="66504">MRDKLRGSWKPYQATESLLRVSERDEESGTPAPILRSCQETYFEHCIPDVRKDKDADIFKKHYENATGSSTPKPCDPQVTIVDHGASTMENSKVTPASSEVVLVDHDASPFSDSEVRPPYPEVVVVFRETLLSENGNEESVHDIGDLKDGETAHDVVDLQDEETVHDIMEPKDEETVHDVVEPKDDETVHDAVELKAEETVHDVVGLEDEESVYSIRELDKDFEVFKARTRPRNAPSGELVEVVQRNIVAAPPSRYPPRSSSLVNKEQPDAQQQKLEVQSGKDSSVHIDLATTETSPPPIPEKSKLRPLPKLPKNESAGPRRGILGQTVPRTSVEKVTSTFVDPSKALSTVRSRLSSLKMPSINVFRESRTKRQSKTPEEIDFLNGKDTIYLSIHHARVKKADRERNQGETDRAGDNSRLVQWLRFNDDLAADARVTANGEDLRASSTSPSEKTKTRKSSLTHIEVGDSTDRAILIGPAGYGALTLGEMWIGGCDKKHKFDSHRSVVLSEHDESCPCKLNQVFDLITDESYKYLGVARSAREGKWVVHLAKEMPMGTAEARASELPKLDRPTTRPRFTIARKPIPARASTACRVGFI</sequence>
<dbReference type="OrthoDB" id="3632500at2759"/>
<feature type="region of interest" description="Disordered" evidence="1">
    <location>
        <begin position="251"/>
        <end position="325"/>
    </location>
</feature>